<keyword evidence="7 9" id="KW-1133">Transmembrane helix</keyword>
<evidence type="ECO:0000313" key="11">
    <source>
        <dbReference type="Proteomes" id="UP000585721"/>
    </source>
</evidence>
<dbReference type="AlphaFoldDB" id="A0A841GS62"/>
<gene>
    <name evidence="10" type="ORF">HNR75_002531</name>
</gene>
<keyword evidence="5 9" id="KW-0812">Transmembrane</keyword>
<evidence type="ECO:0008006" key="12">
    <source>
        <dbReference type="Google" id="ProtNLM"/>
    </source>
</evidence>
<dbReference type="GO" id="GO:0016020">
    <property type="term" value="C:membrane"/>
    <property type="evidence" value="ECO:0007669"/>
    <property type="project" value="InterPro"/>
</dbReference>
<sequence length="80" mass="8695">MANINIFEKMNKVPGGLIIIPLMAAILINTFFPDLLKIGGPTTALFKSGSSAMMGIFLLICGSSINIKQEVYHFIKVACY</sequence>
<name>A0A841GS62_9GAMM</name>
<accession>A0A841GS62</accession>
<feature type="transmembrane region" description="Helical" evidence="9">
    <location>
        <begin position="12"/>
        <end position="32"/>
    </location>
</feature>
<evidence type="ECO:0000256" key="6">
    <source>
        <dbReference type="ARBA" id="ARBA00022847"/>
    </source>
</evidence>
<keyword evidence="4" id="KW-0762">Sugar transport</keyword>
<evidence type="ECO:0000256" key="9">
    <source>
        <dbReference type="SAM" id="Phobius"/>
    </source>
</evidence>
<feature type="transmembrane region" description="Helical" evidence="9">
    <location>
        <begin position="44"/>
        <end position="67"/>
    </location>
</feature>
<evidence type="ECO:0000256" key="5">
    <source>
        <dbReference type="ARBA" id="ARBA00022692"/>
    </source>
</evidence>
<keyword evidence="11" id="KW-1185">Reference proteome</keyword>
<dbReference type="EMBL" id="JACHGR010000008">
    <property type="protein sequence ID" value="MBB6056593.1"/>
    <property type="molecule type" value="Genomic_DNA"/>
</dbReference>
<evidence type="ECO:0000256" key="3">
    <source>
        <dbReference type="ARBA" id="ARBA00022475"/>
    </source>
</evidence>
<dbReference type="Proteomes" id="UP000585721">
    <property type="component" value="Unassembled WGS sequence"/>
</dbReference>
<evidence type="ECO:0000256" key="7">
    <source>
        <dbReference type="ARBA" id="ARBA00022989"/>
    </source>
</evidence>
<evidence type="ECO:0000256" key="4">
    <source>
        <dbReference type="ARBA" id="ARBA00022597"/>
    </source>
</evidence>
<evidence type="ECO:0000256" key="1">
    <source>
        <dbReference type="ARBA" id="ARBA00006430"/>
    </source>
</evidence>
<dbReference type="Pfam" id="PF03812">
    <property type="entry name" value="KdgT"/>
    <property type="match status" value="1"/>
</dbReference>
<evidence type="ECO:0000256" key="2">
    <source>
        <dbReference type="ARBA" id="ARBA00022448"/>
    </source>
</evidence>
<dbReference type="InterPro" id="IPR004684">
    <property type="entry name" value="2keto-3dGluconate_permease"/>
</dbReference>
<keyword evidence="2" id="KW-0813">Transport</keyword>
<organism evidence="10 11">
    <name type="scientific">Tolumonas osonensis</name>
    <dbReference type="NCBI Taxonomy" id="675874"/>
    <lineage>
        <taxon>Bacteria</taxon>
        <taxon>Pseudomonadati</taxon>
        <taxon>Pseudomonadota</taxon>
        <taxon>Gammaproteobacteria</taxon>
        <taxon>Aeromonadales</taxon>
        <taxon>Aeromonadaceae</taxon>
        <taxon>Tolumonas</taxon>
    </lineage>
</organism>
<keyword evidence="3" id="KW-1003">Cell membrane</keyword>
<evidence type="ECO:0000313" key="10">
    <source>
        <dbReference type="EMBL" id="MBB6056593.1"/>
    </source>
</evidence>
<keyword evidence="8 9" id="KW-0472">Membrane</keyword>
<protein>
    <recommendedName>
        <fullName evidence="12">2-keto-3-deoxygluconate permease</fullName>
    </recommendedName>
</protein>
<comment type="similarity">
    <text evidence="1">Belongs to the KdgT transporter family.</text>
</comment>
<keyword evidence="6" id="KW-0769">Symport</keyword>
<reference evidence="10 11" key="1">
    <citation type="submission" date="2020-08" db="EMBL/GenBank/DDBJ databases">
        <title>Genomic Encyclopedia of Type Strains, Phase IV (KMG-IV): sequencing the most valuable type-strain genomes for metagenomic binning, comparative biology and taxonomic classification.</title>
        <authorList>
            <person name="Goeker M."/>
        </authorList>
    </citation>
    <scope>NUCLEOTIDE SEQUENCE [LARGE SCALE GENOMIC DNA]</scope>
    <source>
        <strain evidence="10 11">DSM 22975</strain>
    </source>
</reference>
<proteinExistence type="inferred from homology"/>
<dbReference type="GO" id="GO:0015649">
    <property type="term" value="F:2-keto-3-deoxygluconate:proton symporter activity"/>
    <property type="evidence" value="ECO:0007669"/>
    <property type="project" value="InterPro"/>
</dbReference>
<comment type="caution">
    <text evidence="10">The sequence shown here is derived from an EMBL/GenBank/DDBJ whole genome shotgun (WGS) entry which is preliminary data.</text>
</comment>
<evidence type="ECO:0000256" key="8">
    <source>
        <dbReference type="ARBA" id="ARBA00023136"/>
    </source>
</evidence>